<feature type="compositionally biased region" description="Basic and acidic residues" evidence="9">
    <location>
        <begin position="1"/>
        <end position="42"/>
    </location>
</feature>
<organism evidence="11 12">
    <name type="scientific">Sugiyamaella lignohabitans</name>
    <dbReference type="NCBI Taxonomy" id="796027"/>
    <lineage>
        <taxon>Eukaryota</taxon>
        <taxon>Fungi</taxon>
        <taxon>Dikarya</taxon>
        <taxon>Ascomycota</taxon>
        <taxon>Saccharomycotina</taxon>
        <taxon>Dipodascomycetes</taxon>
        <taxon>Dipodascales</taxon>
        <taxon>Trichomonascaceae</taxon>
        <taxon>Sugiyamaella</taxon>
    </lineage>
</organism>
<dbReference type="KEGG" id="slb:AWJ20_1227"/>
<feature type="compositionally biased region" description="Basic residues" evidence="9">
    <location>
        <begin position="76"/>
        <end position="90"/>
    </location>
</feature>
<dbReference type="OrthoDB" id="278300at2759"/>
<dbReference type="GO" id="GO:0002939">
    <property type="term" value="P:tRNA N1-guanine methylation"/>
    <property type="evidence" value="ECO:0007669"/>
    <property type="project" value="EnsemblFungi"/>
</dbReference>
<evidence type="ECO:0000259" key="10">
    <source>
        <dbReference type="PROSITE" id="PS51675"/>
    </source>
</evidence>
<evidence type="ECO:0000256" key="7">
    <source>
        <dbReference type="ARBA" id="ARBA00032166"/>
    </source>
</evidence>
<evidence type="ECO:0000313" key="12">
    <source>
        <dbReference type="Proteomes" id="UP000189580"/>
    </source>
</evidence>
<feature type="region of interest" description="Disordered" evidence="9">
    <location>
        <begin position="1"/>
        <end position="111"/>
    </location>
</feature>
<proteinExistence type="predicted"/>
<comment type="catalytic activity">
    <reaction evidence="8">
        <text>guanosine(9) in tRNA + S-adenosyl-L-methionine = N(1)-methylguanosine(9) in tRNA + S-adenosyl-L-homocysteine + H(+)</text>
        <dbReference type="Rhea" id="RHEA:43156"/>
        <dbReference type="Rhea" id="RHEA-COMP:10367"/>
        <dbReference type="Rhea" id="RHEA-COMP:10368"/>
        <dbReference type="ChEBI" id="CHEBI:15378"/>
        <dbReference type="ChEBI" id="CHEBI:57856"/>
        <dbReference type="ChEBI" id="CHEBI:59789"/>
        <dbReference type="ChEBI" id="CHEBI:73542"/>
        <dbReference type="ChEBI" id="CHEBI:74269"/>
        <dbReference type="EC" id="2.1.1.221"/>
    </reaction>
</comment>
<dbReference type="InterPro" id="IPR038459">
    <property type="entry name" value="MT_TRM10-typ_sf"/>
</dbReference>
<accession>A0A167DIB9</accession>
<evidence type="ECO:0000256" key="4">
    <source>
        <dbReference type="ARBA" id="ARBA00022679"/>
    </source>
</evidence>
<dbReference type="InterPro" id="IPR028564">
    <property type="entry name" value="MT_TRM10-typ"/>
</dbReference>
<evidence type="ECO:0000256" key="1">
    <source>
        <dbReference type="ARBA" id="ARBA00012797"/>
    </source>
</evidence>
<dbReference type="CDD" id="cd18089">
    <property type="entry name" value="SPOUT_Trm10-like"/>
    <property type="match status" value="1"/>
</dbReference>
<evidence type="ECO:0000313" key="11">
    <source>
        <dbReference type="EMBL" id="ANB12949.1"/>
    </source>
</evidence>
<dbReference type="PANTHER" id="PTHR13563">
    <property type="entry name" value="TRNA (GUANINE-9-) METHYLTRANSFERASE"/>
    <property type="match status" value="1"/>
</dbReference>
<dbReference type="EC" id="2.1.1.221" evidence="1"/>
<feature type="compositionally biased region" description="Acidic residues" evidence="9">
    <location>
        <begin position="300"/>
        <end position="322"/>
    </location>
</feature>
<protein>
    <recommendedName>
        <fullName evidence="2">tRNA (guanine(9)-N1)-methyltransferase</fullName>
        <ecNumber evidence="1">2.1.1.221</ecNumber>
    </recommendedName>
    <alternativeName>
        <fullName evidence="7">tRNA methyltransferase 10</fullName>
    </alternativeName>
    <alternativeName>
        <fullName evidence="6">tRNA(m1G9)-methyltransferase</fullName>
    </alternativeName>
</protein>
<feature type="domain" description="SAM-dependent MTase TRM10-type" evidence="10">
    <location>
        <begin position="103"/>
        <end position="297"/>
    </location>
</feature>
<dbReference type="Proteomes" id="UP000189580">
    <property type="component" value="Chromosome a"/>
</dbReference>
<reference evidence="11 12" key="1">
    <citation type="submission" date="2016-02" db="EMBL/GenBank/DDBJ databases">
        <title>Complete genome sequence and transcriptome regulation of the pentose utilising yeast Sugiyamaella lignohabitans.</title>
        <authorList>
            <person name="Bellasio M."/>
            <person name="Peymann A."/>
            <person name="Valli M."/>
            <person name="Sipitzky M."/>
            <person name="Graf A."/>
            <person name="Sauer M."/>
            <person name="Marx H."/>
            <person name="Mattanovich D."/>
        </authorList>
    </citation>
    <scope>NUCLEOTIDE SEQUENCE [LARGE SCALE GENOMIC DNA]</scope>
    <source>
        <strain evidence="11 12">CBS 10342</strain>
    </source>
</reference>
<keyword evidence="3" id="KW-0489">Methyltransferase</keyword>
<dbReference type="PANTHER" id="PTHR13563:SF13">
    <property type="entry name" value="TRNA METHYLTRANSFERASE 10 HOMOLOG A"/>
    <property type="match status" value="1"/>
</dbReference>
<evidence type="ECO:0000256" key="6">
    <source>
        <dbReference type="ARBA" id="ARBA00031792"/>
    </source>
</evidence>
<feature type="region of interest" description="Disordered" evidence="9">
    <location>
        <begin position="293"/>
        <end position="353"/>
    </location>
</feature>
<feature type="compositionally biased region" description="Basic and acidic residues" evidence="9">
    <location>
        <begin position="65"/>
        <end position="75"/>
    </location>
</feature>
<keyword evidence="12" id="KW-1185">Reference proteome</keyword>
<dbReference type="Gene3D" id="3.40.1280.30">
    <property type="match status" value="1"/>
</dbReference>
<evidence type="ECO:0000256" key="9">
    <source>
        <dbReference type="SAM" id="MobiDB-lite"/>
    </source>
</evidence>
<name>A0A167DIB9_9ASCO</name>
<dbReference type="AlphaFoldDB" id="A0A167DIB9"/>
<gene>
    <name evidence="11" type="primary">TRM10</name>
    <name evidence="11" type="ORF">AWJ20_1227</name>
</gene>
<dbReference type="GO" id="GO:0000049">
    <property type="term" value="F:tRNA binding"/>
    <property type="evidence" value="ECO:0007669"/>
    <property type="project" value="TreeGrafter"/>
</dbReference>
<dbReference type="PROSITE" id="PS51675">
    <property type="entry name" value="SAM_MT_TRM10"/>
    <property type="match status" value="1"/>
</dbReference>
<dbReference type="EMBL" id="CP014501">
    <property type="protein sequence ID" value="ANB12949.1"/>
    <property type="molecule type" value="Genomic_DNA"/>
</dbReference>
<keyword evidence="5" id="KW-0949">S-adenosyl-L-methionine</keyword>
<sequence length="353" mass="41128">MSEPRLSDNEQKEIVVAAEIEKESERSPETDRTELDPRHKYEPIPPPPEGMTKSAWKREYRRRKNEAMRDEWVQKRKEKRKQVKQERKRQRQEDAEAGVVTKKPRRPQNPNRLPITVILDCAFDDLMTDKERKSLAIQVSRCYAMNRQAVNSVNLEVSSLNKGLRERFYGPMHSQHLLWKGIKFREDDYEVPSDEAERTKWLYFSSDSTNTLETLDENMTYIIGGIVDKGRYKNLCNDKAQKQNIATAKLPIDSYIKLSGRRVLTTNHVFEILLKWLELKDWKAAFEAVLPQRKLQGNNPEEDDENEDDEADEDKEENDLNEDNVPTNEKDDSKVEQLATTGLADEATTDVST</sequence>
<dbReference type="GeneID" id="30033006"/>
<evidence type="ECO:0000256" key="2">
    <source>
        <dbReference type="ARBA" id="ARBA00020451"/>
    </source>
</evidence>
<evidence type="ECO:0000256" key="5">
    <source>
        <dbReference type="ARBA" id="ARBA00022691"/>
    </source>
</evidence>
<dbReference type="InterPro" id="IPR007356">
    <property type="entry name" value="tRNA_m1G_MeTrfase_euk"/>
</dbReference>
<dbReference type="RefSeq" id="XP_018735426.1">
    <property type="nucleotide sequence ID" value="XM_018878087.1"/>
</dbReference>
<dbReference type="GO" id="GO:0005634">
    <property type="term" value="C:nucleus"/>
    <property type="evidence" value="ECO:0007669"/>
    <property type="project" value="TreeGrafter"/>
</dbReference>
<keyword evidence="4" id="KW-0808">Transferase</keyword>
<evidence type="ECO:0000256" key="3">
    <source>
        <dbReference type="ARBA" id="ARBA00022603"/>
    </source>
</evidence>
<dbReference type="GO" id="GO:0052905">
    <property type="term" value="F:tRNA (guanosine(9)-N1)-methyltransferase activity"/>
    <property type="evidence" value="ECO:0007669"/>
    <property type="project" value="UniProtKB-EC"/>
</dbReference>
<evidence type="ECO:0000256" key="8">
    <source>
        <dbReference type="ARBA" id="ARBA00048434"/>
    </source>
</evidence>